<feature type="binding site" evidence="9">
    <location>
        <position position="219"/>
    </location>
    <ligand>
        <name>Mn(2+)</name>
        <dbReference type="ChEBI" id="CHEBI:29035"/>
    </ligand>
</feature>
<feature type="binding site" evidence="9">
    <location>
        <position position="234"/>
    </location>
    <ligand>
        <name>Mn(2+)</name>
        <dbReference type="ChEBI" id="CHEBI:29035"/>
    </ligand>
</feature>
<comment type="function">
    <text evidence="9">CRISPR (clustered regularly interspaced short palindromic repeat), is an adaptive immune system that provides protection against mobile genetic elements (viruses, transposable elements and conjugative plasmids). CRISPR clusters contain spacers, sequences complementary to antecedent mobile elements, and target invading nucleic acids. CRISPR clusters are transcribed and processed into CRISPR RNA (crRNA). Acts as a dsDNA endonuclease. Involved in the integration of spacer DNA into the CRISPR cassette.</text>
</comment>
<dbReference type="InterPro" id="IPR042206">
    <property type="entry name" value="CRISPR-assoc_Cas1_C"/>
</dbReference>
<dbReference type="HAMAP" id="MF_01470">
    <property type="entry name" value="Cas1"/>
    <property type="match status" value="1"/>
</dbReference>
<proteinExistence type="inferred from homology"/>
<dbReference type="GO" id="GO:0016787">
    <property type="term" value="F:hydrolase activity"/>
    <property type="evidence" value="ECO:0007669"/>
    <property type="project" value="UniProtKB-KW"/>
</dbReference>
<keyword evidence="4 9" id="KW-0378">Hydrolase</keyword>
<dbReference type="GO" id="GO:0004520">
    <property type="term" value="F:DNA endonuclease activity"/>
    <property type="evidence" value="ECO:0007669"/>
    <property type="project" value="InterPro"/>
</dbReference>
<evidence type="ECO:0000256" key="7">
    <source>
        <dbReference type="ARBA" id="ARBA00023125"/>
    </source>
</evidence>
<keyword evidence="5 9" id="KW-0460">Magnesium</keyword>
<sequence>MGKDYYVFTNGQIKRRENTIHFSDGEDLSRDIPIEAVERLHLFGEIALNTKFFNFISKYGVIVNFYNYYGFYSGSYYPRKKNVSGYLLIHQADFYNKKEKRMYMAKCFIDSAAHHILRNLRKHKPDTKKAMEKVEGEKINILSSKNINELMGAEGRMRNAYYSAYNYILKNGFAFERREKRPPTDPVNALISFGNSMMYTTVLGEIYKTQLDPTISFLHEPSTKRFSLCLDIAEIFKPLIVDPLIFYLINNKMITMDDFNIQEDVCFLNDKGRKKFIKEYETKLSTTIRHRSLNRNVSYRNFIKLECYKLIKYFIGDEVYKPLKAWW</sequence>
<dbReference type="InterPro" id="IPR042211">
    <property type="entry name" value="CRISPR-assoc_Cas1_N"/>
</dbReference>
<dbReference type="Pfam" id="PF01867">
    <property type="entry name" value="Cas_Cas1"/>
    <property type="match status" value="1"/>
</dbReference>
<accession>A0A2T0B8T6</accession>
<dbReference type="Proteomes" id="UP000237798">
    <property type="component" value="Unassembled WGS sequence"/>
</dbReference>
<evidence type="ECO:0000256" key="6">
    <source>
        <dbReference type="ARBA" id="ARBA00023118"/>
    </source>
</evidence>
<dbReference type="OrthoDB" id="9803119at2"/>
<comment type="similarity">
    <text evidence="9">Belongs to the CRISPR-associated endonuclease Cas1 family.</text>
</comment>
<keyword evidence="7 9" id="KW-0238">DNA-binding</keyword>
<organism evidence="10 11">
    <name type="scientific">Clostridium luticellarii</name>
    <dbReference type="NCBI Taxonomy" id="1691940"/>
    <lineage>
        <taxon>Bacteria</taxon>
        <taxon>Bacillati</taxon>
        <taxon>Bacillota</taxon>
        <taxon>Clostridia</taxon>
        <taxon>Eubacteriales</taxon>
        <taxon>Clostridiaceae</taxon>
        <taxon>Clostridium</taxon>
    </lineage>
</organism>
<comment type="subunit">
    <text evidence="9">Homodimer, forms a heterotetramer with a Cas2 homodimer.</text>
</comment>
<dbReference type="InterPro" id="IPR002729">
    <property type="entry name" value="CRISPR-assoc_Cas1"/>
</dbReference>
<keyword evidence="11" id="KW-1185">Reference proteome</keyword>
<evidence type="ECO:0000256" key="4">
    <source>
        <dbReference type="ARBA" id="ARBA00022801"/>
    </source>
</evidence>
<dbReference type="GO" id="GO:0043571">
    <property type="term" value="P:maintenance of CRISPR repeat elements"/>
    <property type="evidence" value="ECO:0007669"/>
    <property type="project" value="UniProtKB-UniRule"/>
</dbReference>
<dbReference type="EMBL" id="PVXP01000087">
    <property type="protein sequence ID" value="PRR80309.1"/>
    <property type="molecule type" value="Genomic_DNA"/>
</dbReference>
<comment type="cofactor">
    <cofactor evidence="9">
        <name>Mg(2+)</name>
        <dbReference type="ChEBI" id="CHEBI:18420"/>
    </cofactor>
    <cofactor evidence="9">
        <name>Mn(2+)</name>
        <dbReference type="ChEBI" id="CHEBI:29035"/>
    </cofactor>
</comment>
<keyword evidence="6 9" id="KW-0051">Antiviral defense</keyword>
<evidence type="ECO:0000313" key="10">
    <source>
        <dbReference type="EMBL" id="PRR80309.1"/>
    </source>
</evidence>
<evidence type="ECO:0000256" key="2">
    <source>
        <dbReference type="ARBA" id="ARBA00022723"/>
    </source>
</evidence>
<evidence type="ECO:0000256" key="1">
    <source>
        <dbReference type="ARBA" id="ARBA00022722"/>
    </source>
</evidence>
<reference evidence="10 11" key="1">
    <citation type="submission" date="2018-03" db="EMBL/GenBank/DDBJ databases">
        <title>Genome sequence of Clostridium luticellarii DSM 29923.</title>
        <authorList>
            <person name="Poehlein A."/>
            <person name="Daniel R."/>
        </authorList>
    </citation>
    <scope>NUCLEOTIDE SEQUENCE [LARGE SCALE GENOMIC DNA]</scope>
    <source>
        <strain evidence="10 11">DSM 29923</strain>
    </source>
</reference>
<protein>
    <recommendedName>
        <fullName evidence="9">CRISPR-associated endonuclease Cas1</fullName>
        <ecNumber evidence="9">3.1.-.-</ecNumber>
    </recommendedName>
</protein>
<evidence type="ECO:0000256" key="8">
    <source>
        <dbReference type="ARBA" id="ARBA00023211"/>
    </source>
</evidence>
<dbReference type="AlphaFoldDB" id="A0A2T0B8T6"/>
<comment type="caution">
    <text evidence="10">The sequence shown here is derived from an EMBL/GenBank/DDBJ whole genome shotgun (WGS) entry which is preliminary data.</text>
</comment>
<dbReference type="NCBIfam" id="TIGR03641">
    <property type="entry name" value="cas1_HMARI"/>
    <property type="match status" value="1"/>
</dbReference>
<keyword evidence="2 9" id="KW-0479">Metal-binding</keyword>
<name>A0A2T0B8T6_9CLOT</name>
<keyword evidence="8 9" id="KW-0464">Manganese</keyword>
<feature type="binding site" evidence="9">
    <location>
        <position position="154"/>
    </location>
    <ligand>
        <name>Mn(2+)</name>
        <dbReference type="ChEBI" id="CHEBI:29035"/>
    </ligand>
</feature>
<dbReference type="RefSeq" id="WP_106010890.1">
    <property type="nucleotide sequence ID" value="NZ_JALCPJ010000049.1"/>
</dbReference>
<gene>
    <name evidence="10" type="primary">cas1_2</name>
    <name evidence="9" type="synonym">cas1</name>
    <name evidence="10" type="ORF">CLLU_33470</name>
</gene>
<dbReference type="EC" id="3.1.-.-" evidence="9"/>
<dbReference type="Gene3D" id="1.20.120.920">
    <property type="entry name" value="CRISPR-associated endonuclease Cas1, C-terminal domain"/>
    <property type="match status" value="1"/>
</dbReference>
<evidence type="ECO:0000313" key="11">
    <source>
        <dbReference type="Proteomes" id="UP000237798"/>
    </source>
</evidence>
<dbReference type="NCBIfam" id="TIGR00287">
    <property type="entry name" value="cas1"/>
    <property type="match status" value="1"/>
</dbReference>
<dbReference type="GO" id="GO:0046872">
    <property type="term" value="F:metal ion binding"/>
    <property type="evidence" value="ECO:0007669"/>
    <property type="project" value="UniProtKB-UniRule"/>
</dbReference>
<dbReference type="Gene3D" id="3.100.10.20">
    <property type="entry name" value="CRISPR-associated endonuclease Cas1, N-terminal domain"/>
    <property type="match status" value="1"/>
</dbReference>
<evidence type="ECO:0000256" key="5">
    <source>
        <dbReference type="ARBA" id="ARBA00022842"/>
    </source>
</evidence>
<keyword evidence="1 9" id="KW-0540">Nuclease</keyword>
<dbReference type="PANTHER" id="PTHR43219:SF2">
    <property type="entry name" value="CRISPR-ASSOCIATED ENDONUCLEASE CAS1"/>
    <property type="match status" value="1"/>
</dbReference>
<evidence type="ECO:0000256" key="3">
    <source>
        <dbReference type="ARBA" id="ARBA00022759"/>
    </source>
</evidence>
<dbReference type="PANTHER" id="PTHR43219">
    <property type="entry name" value="CRISPR-ASSOCIATED ENDONUCLEASE CAS1"/>
    <property type="match status" value="1"/>
</dbReference>
<dbReference type="InterPro" id="IPR019858">
    <property type="entry name" value="CRISPR-assoc_Cas1_HMARI/TNEAP"/>
</dbReference>
<dbReference type="GO" id="GO:0051607">
    <property type="term" value="P:defense response to virus"/>
    <property type="evidence" value="ECO:0007669"/>
    <property type="project" value="UniProtKB-UniRule"/>
</dbReference>
<keyword evidence="3 9" id="KW-0255">Endonuclease</keyword>
<evidence type="ECO:0000256" key="9">
    <source>
        <dbReference type="HAMAP-Rule" id="MF_01470"/>
    </source>
</evidence>
<dbReference type="GO" id="GO:0003677">
    <property type="term" value="F:DNA binding"/>
    <property type="evidence" value="ECO:0007669"/>
    <property type="project" value="UniProtKB-KW"/>
</dbReference>